<evidence type="ECO:0000313" key="1">
    <source>
        <dbReference type="EMBL" id="OJX57032.1"/>
    </source>
</evidence>
<dbReference type="Proteomes" id="UP000184233">
    <property type="component" value="Unassembled WGS sequence"/>
</dbReference>
<reference evidence="1 2" key="1">
    <citation type="submission" date="2016-09" db="EMBL/GenBank/DDBJ databases">
        <title>Genome-resolved meta-omics ties microbial dynamics to process performance in biotechnology for thiocyanate degradation.</title>
        <authorList>
            <person name="Kantor R.S."/>
            <person name="Huddy R.J."/>
            <person name="Iyer R."/>
            <person name="Thomas B.C."/>
            <person name="Brown C.T."/>
            <person name="Anantharaman K."/>
            <person name="Tringe S."/>
            <person name="Hettich R.L."/>
            <person name="Harrison S.T."/>
            <person name="Banfield J.F."/>
        </authorList>
    </citation>
    <scope>NUCLEOTIDE SEQUENCE [LARGE SCALE GENOMIC DNA]</scope>
    <source>
        <strain evidence="1">59-99</strain>
    </source>
</reference>
<dbReference type="AlphaFoldDB" id="A0A1M3KX92"/>
<organism evidence="1 2">
    <name type="scientific">Candidatus Kapaibacterium thiocyanatum</name>
    <dbReference type="NCBI Taxonomy" id="1895771"/>
    <lineage>
        <taxon>Bacteria</taxon>
        <taxon>Pseudomonadati</taxon>
        <taxon>Candidatus Kapaibacteriota</taxon>
        <taxon>Candidatus Kapaibacteriia</taxon>
        <taxon>Candidatus Kapaibacteriales</taxon>
        <taxon>Candidatus Kapaibacteriaceae</taxon>
        <taxon>Candidatus Kapaibacterium</taxon>
    </lineage>
</organism>
<dbReference type="STRING" id="1895771.BGO89_11015"/>
<name>A0A1M3KX92_9BACT</name>
<evidence type="ECO:0008006" key="3">
    <source>
        <dbReference type="Google" id="ProtNLM"/>
    </source>
</evidence>
<comment type="caution">
    <text evidence="1">The sequence shown here is derived from an EMBL/GenBank/DDBJ whole genome shotgun (WGS) entry which is preliminary data.</text>
</comment>
<proteinExistence type="predicted"/>
<protein>
    <recommendedName>
        <fullName evidence="3">Outer membrane protein beta-barrel domain-containing protein</fullName>
    </recommendedName>
</protein>
<sequence>MIGSFTRLSAQITGELPPPPDTLIVFTSPRPLLENDGETKAATTAMGLDLLFSGSGWGVGGFYQHILSRDLTAFFHLAISGRRNTDEFENAWFGPVPVVSNKVNRLFMVPMTVGLQYRLFSESLQDSFRPFVSGGIGPTVILATPYIRDGLYYEFFNSFGYATTYVRPGGFIGFGSFFGSIGAGSLIGVQIRYYTIPFGGNGLESVKGSPINDFGGVFLSLTVGSAY</sequence>
<dbReference type="EMBL" id="MKVH01000024">
    <property type="protein sequence ID" value="OJX57032.1"/>
    <property type="molecule type" value="Genomic_DNA"/>
</dbReference>
<accession>A0A1M3KX92</accession>
<gene>
    <name evidence="1" type="ORF">BGO89_11015</name>
</gene>
<evidence type="ECO:0000313" key="2">
    <source>
        <dbReference type="Proteomes" id="UP000184233"/>
    </source>
</evidence>